<dbReference type="Proteomes" id="UP001189429">
    <property type="component" value="Unassembled WGS sequence"/>
</dbReference>
<sequence>MVPPSPVRRRAAARCTATQAAPGAADRSRWPPAPPTRLQSCVLQCKQRPIQISAGMICSILACSLEAPSLEKIKPADVWDPPSSPRPLGVPGRAFLPPARARWRRRGSGRQGQVGFSLALGLAPPRRVGRSPWRGRLLAASAEVAVGLCMRLSSQLSL</sequence>
<feature type="compositionally biased region" description="Low complexity" evidence="1">
    <location>
        <begin position="13"/>
        <end position="25"/>
    </location>
</feature>
<evidence type="ECO:0000313" key="3">
    <source>
        <dbReference type="Proteomes" id="UP001189429"/>
    </source>
</evidence>
<proteinExistence type="predicted"/>
<gene>
    <name evidence="2" type="ORF">PCOR1329_LOCUS73727</name>
</gene>
<comment type="caution">
    <text evidence="2">The sequence shown here is derived from an EMBL/GenBank/DDBJ whole genome shotgun (WGS) entry which is preliminary data.</text>
</comment>
<keyword evidence="3" id="KW-1185">Reference proteome</keyword>
<organism evidence="2 3">
    <name type="scientific">Prorocentrum cordatum</name>
    <dbReference type="NCBI Taxonomy" id="2364126"/>
    <lineage>
        <taxon>Eukaryota</taxon>
        <taxon>Sar</taxon>
        <taxon>Alveolata</taxon>
        <taxon>Dinophyceae</taxon>
        <taxon>Prorocentrales</taxon>
        <taxon>Prorocentraceae</taxon>
        <taxon>Prorocentrum</taxon>
    </lineage>
</organism>
<accession>A0ABN9X9K4</accession>
<feature type="region of interest" description="Disordered" evidence="1">
    <location>
        <begin position="1"/>
        <end position="33"/>
    </location>
</feature>
<reference evidence="2" key="1">
    <citation type="submission" date="2023-10" db="EMBL/GenBank/DDBJ databases">
        <authorList>
            <person name="Chen Y."/>
            <person name="Shah S."/>
            <person name="Dougan E. K."/>
            <person name="Thang M."/>
            <person name="Chan C."/>
        </authorList>
    </citation>
    <scope>NUCLEOTIDE SEQUENCE [LARGE SCALE GENOMIC DNA]</scope>
</reference>
<name>A0ABN9X9K4_9DINO</name>
<evidence type="ECO:0000313" key="2">
    <source>
        <dbReference type="EMBL" id="CAK0894779.1"/>
    </source>
</evidence>
<evidence type="ECO:0000256" key="1">
    <source>
        <dbReference type="SAM" id="MobiDB-lite"/>
    </source>
</evidence>
<dbReference type="EMBL" id="CAUYUJ010019948">
    <property type="protein sequence ID" value="CAK0894779.1"/>
    <property type="molecule type" value="Genomic_DNA"/>
</dbReference>
<protein>
    <submittedName>
        <fullName evidence="2">Uncharacterized protein</fullName>
    </submittedName>
</protein>